<dbReference type="EMBL" id="CM039438">
    <property type="protein sequence ID" value="KAI4299829.1"/>
    <property type="molecule type" value="Genomic_DNA"/>
</dbReference>
<gene>
    <name evidence="1" type="ORF">L6164_033254</name>
</gene>
<sequence>MLLLHPCSASCTLTTWTLRIRRLLEPLLPLSVILFLIALFFYFSFSLYLHFQRPPTIQGLAWPAFIDRTFSFIFSEKFAVFLSNAFLTNRGFHPESELSREGVLM</sequence>
<reference evidence="1 2" key="1">
    <citation type="journal article" date="2022" name="DNA Res.">
        <title>Chromosomal-level genome assembly of the orchid tree Bauhinia variegata (Leguminosae; Cercidoideae) supports the allotetraploid origin hypothesis of Bauhinia.</title>
        <authorList>
            <person name="Zhong Y."/>
            <person name="Chen Y."/>
            <person name="Zheng D."/>
            <person name="Pang J."/>
            <person name="Liu Y."/>
            <person name="Luo S."/>
            <person name="Meng S."/>
            <person name="Qian L."/>
            <person name="Wei D."/>
            <person name="Dai S."/>
            <person name="Zhou R."/>
        </authorList>
    </citation>
    <scope>NUCLEOTIDE SEQUENCE [LARGE SCALE GENOMIC DNA]</scope>
    <source>
        <strain evidence="1">BV-YZ2020</strain>
    </source>
</reference>
<evidence type="ECO:0000313" key="1">
    <source>
        <dbReference type="EMBL" id="KAI4299829.1"/>
    </source>
</evidence>
<keyword evidence="2" id="KW-1185">Reference proteome</keyword>
<organism evidence="1 2">
    <name type="scientific">Bauhinia variegata</name>
    <name type="common">Purple orchid tree</name>
    <name type="synonym">Phanera variegata</name>
    <dbReference type="NCBI Taxonomy" id="167791"/>
    <lineage>
        <taxon>Eukaryota</taxon>
        <taxon>Viridiplantae</taxon>
        <taxon>Streptophyta</taxon>
        <taxon>Embryophyta</taxon>
        <taxon>Tracheophyta</taxon>
        <taxon>Spermatophyta</taxon>
        <taxon>Magnoliopsida</taxon>
        <taxon>eudicotyledons</taxon>
        <taxon>Gunneridae</taxon>
        <taxon>Pentapetalae</taxon>
        <taxon>rosids</taxon>
        <taxon>fabids</taxon>
        <taxon>Fabales</taxon>
        <taxon>Fabaceae</taxon>
        <taxon>Cercidoideae</taxon>
        <taxon>Cercideae</taxon>
        <taxon>Bauhiniinae</taxon>
        <taxon>Bauhinia</taxon>
    </lineage>
</organism>
<accession>A0ACB9KR60</accession>
<evidence type="ECO:0000313" key="2">
    <source>
        <dbReference type="Proteomes" id="UP000828941"/>
    </source>
</evidence>
<comment type="caution">
    <text evidence="1">The sequence shown here is derived from an EMBL/GenBank/DDBJ whole genome shotgun (WGS) entry which is preliminary data.</text>
</comment>
<dbReference type="Proteomes" id="UP000828941">
    <property type="component" value="Chromosome 13"/>
</dbReference>
<proteinExistence type="predicted"/>
<name>A0ACB9KR60_BAUVA</name>
<protein>
    <submittedName>
        <fullName evidence="1">Uncharacterized protein</fullName>
    </submittedName>
</protein>